<feature type="compositionally biased region" description="Basic and acidic residues" evidence="4">
    <location>
        <begin position="22"/>
        <end position="37"/>
    </location>
</feature>
<evidence type="ECO:0000256" key="1">
    <source>
        <dbReference type="ARBA" id="ARBA00001964"/>
    </source>
</evidence>
<feature type="region of interest" description="Disordered" evidence="4">
    <location>
        <begin position="22"/>
        <end position="52"/>
    </location>
</feature>
<evidence type="ECO:0000256" key="4">
    <source>
        <dbReference type="SAM" id="MobiDB-lite"/>
    </source>
</evidence>
<dbReference type="SUPFAM" id="SSF52518">
    <property type="entry name" value="Thiamin diphosphate-binding fold (THDP-binding)"/>
    <property type="match status" value="1"/>
</dbReference>
<dbReference type="SMART" id="SM00861">
    <property type="entry name" value="Transket_pyr"/>
    <property type="match status" value="1"/>
</dbReference>
<dbReference type="SUPFAM" id="SSF52922">
    <property type="entry name" value="TK C-terminal domain-like"/>
    <property type="match status" value="1"/>
</dbReference>
<proteinExistence type="inferred from homology"/>
<dbReference type="Gene3D" id="3.40.50.920">
    <property type="match status" value="1"/>
</dbReference>
<dbReference type="Pfam" id="PF02780">
    <property type="entry name" value="Transketolase_C"/>
    <property type="match status" value="1"/>
</dbReference>
<evidence type="ECO:0000256" key="2">
    <source>
        <dbReference type="ARBA" id="ARBA00007131"/>
    </source>
</evidence>
<sequence>ALSELGLENDMERYVNLRNKILERKPEKKRPPEKIKIDSGQPRSYGPDEITDNRSAFGQALKDLGQLNSNRPDRSPLAVLDCDLVGSVKTQKFAQDHPDHFFQAGIQEHNTATVAGALSTQGIVTFFADFGVFGVDETYNQHRLNDLNQTNLKLVCTHNGIDVGQDGKTHQCIDYVGIINNLYGYKIIIPADPNQTDRVIRYIASQPGNFFVGVGRSKFRVILKEDGSPFFAGDYQFRYGKAEVIREGGQAAIITTGSMVHRAVQAWETLKKRGCQARIINVSCLSDLDERALTEAAGTGIVVTYEDHNVKTGLGSLVANFLAENSLVPRFRKLGITSYGGSGLSEDLFRIQGLDIESLVETVLGGR</sequence>
<dbReference type="InterPro" id="IPR005475">
    <property type="entry name" value="Transketolase-like_Pyr-bd"/>
</dbReference>
<gene>
    <name evidence="6" type="ORF">S03H2_02076</name>
</gene>
<dbReference type="FunFam" id="3.40.50.970:FF:000129">
    <property type="entry name" value="Transketolase"/>
    <property type="match status" value="1"/>
</dbReference>
<comment type="similarity">
    <text evidence="2">Belongs to the transketolase family.</text>
</comment>
<dbReference type="PANTHER" id="PTHR43825:SF1">
    <property type="entry name" value="TRANSKETOLASE-LIKE PYRIMIDINE-BINDING DOMAIN-CONTAINING PROTEIN"/>
    <property type="match status" value="1"/>
</dbReference>
<keyword evidence="3" id="KW-0786">Thiamine pyrophosphate</keyword>
<evidence type="ECO:0000259" key="5">
    <source>
        <dbReference type="SMART" id="SM00861"/>
    </source>
</evidence>
<dbReference type="InterPro" id="IPR033248">
    <property type="entry name" value="Transketolase_C"/>
</dbReference>
<protein>
    <recommendedName>
        <fullName evidence="5">Transketolase-like pyrimidine-binding domain-containing protein</fullName>
    </recommendedName>
</protein>
<feature type="domain" description="Transketolase-like pyrimidine-binding" evidence="5">
    <location>
        <begin position="51"/>
        <end position="221"/>
    </location>
</feature>
<dbReference type="PANTHER" id="PTHR43825">
    <property type="entry name" value="PYRUVATE DEHYDROGENASE E1 COMPONENT"/>
    <property type="match status" value="1"/>
</dbReference>
<dbReference type="EMBL" id="BARU01000663">
    <property type="protein sequence ID" value="GAH23503.1"/>
    <property type="molecule type" value="Genomic_DNA"/>
</dbReference>
<reference evidence="6" key="1">
    <citation type="journal article" date="2014" name="Front. Microbiol.">
        <title>High frequency of phylogenetically diverse reductive dehalogenase-homologous genes in deep subseafloor sedimentary metagenomes.</title>
        <authorList>
            <person name="Kawai M."/>
            <person name="Futagami T."/>
            <person name="Toyoda A."/>
            <person name="Takaki Y."/>
            <person name="Nishi S."/>
            <person name="Hori S."/>
            <person name="Arai W."/>
            <person name="Tsubouchi T."/>
            <person name="Morono Y."/>
            <person name="Uchiyama I."/>
            <person name="Ito T."/>
            <person name="Fujiyama A."/>
            <person name="Inagaki F."/>
            <person name="Takami H."/>
        </authorList>
    </citation>
    <scope>NUCLEOTIDE SEQUENCE</scope>
    <source>
        <strain evidence="6">Expedition CK06-06</strain>
    </source>
</reference>
<dbReference type="InterPro" id="IPR051157">
    <property type="entry name" value="PDH/Transketolase"/>
</dbReference>
<dbReference type="Gene3D" id="3.40.50.970">
    <property type="match status" value="1"/>
</dbReference>
<name>X1FRZ4_9ZZZZ</name>
<comment type="cofactor">
    <cofactor evidence="1">
        <name>thiamine diphosphate</name>
        <dbReference type="ChEBI" id="CHEBI:58937"/>
    </cofactor>
</comment>
<accession>X1FRZ4</accession>
<comment type="caution">
    <text evidence="6">The sequence shown here is derived from an EMBL/GenBank/DDBJ whole genome shotgun (WGS) entry which is preliminary data.</text>
</comment>
<evidence type="ECO:0000313" key="6">
    <source>
        <dbReference type="EMBL" id="GAH23503.1"/>
    </source>
</evidence>
<dbReference type="Pfam" id="PF02779">
    <property type="entry name" value="Transket_pyr"/>
    <property type="match status" value="1"/>
</dbReference>
<feature type="non-terminal residue" evidence="6">
    <location>
        <position position="1"/>
    </location>
</feature>
<evidence type="ECO:0000256" key="3">
    <source>
        <dbReference type="ARBA" id="ARBA00023052"/>
    </source>
</evidence>
<dbReference type="InterPro" id="IPR029061">
    <property type="entry name" value="THDP-binding"/>
</dbReference>
<dbReference type="CDD" id="cd07033">
    <property type="entry name" value="TPP_PYR_DXS_TK_like"/>
    <property type="match status" value="1"/>
</dbReference>
<dbReference type="InterPro" id="IPR009014">
    <property type="entry name" value="Transketo_C/PFOR_II"/>
</dbReference>
<organism evidence="6">
    <name type="scientific">marine sediment metagenome</name>
    <dbReference type="NCBI Taxonomy" id="412755"/>
    <lineage>
        <taxon>unclassified sequences</taxon>
        <taxon>metagenomes</taxon>
        <taxon>ecological metagenomes</taxon>
    </lineage>
</organism>
<dbReference type="AlphaFoldDB" id="X1FRZ4"/>